<organism evidence="4 5">
    <name type="scientific">Chrysophaeum taylorii</name>
    <dbReference type="NCBI Taxonomy" id="2483200"/>
    <lineage>
        <taxon>Eukaryota</taxon>
        <taxon>Sar</taxon>
        <taxon>Stramenopiles</taxon>
        <taxon>Ochrophyta</taxon>
        <taxon>Pelagophyceae</taxon>
        <taxon>Pelagomonadales</taxon>
        <taxon>Pelagomonadaceae</taxon>
        <taxon>Chrysophaeum</taxon>
    </lineage>
</organism>
<keyword evidence="2" id="KW-1015">Disulfide bond</keyword>
<evidence type="ECO:0000256" key="3">
    <source>
        <dbReference type="RuleBase" id="RU364104"/>
    </source>
</evidence>
<name>A0AAD7U9B3_9STRA</name>
<dbReference type="EMBL" id="JAQMWT010000481">
    <property type="protein sequence ID" value="KAJ8600686.1"/>
    <property type="molecule type" value="Genomic_DNA"/>
</dbReference>
<evidence type="ECO:0000256" key="2">
    <source>
        <dbReference type="ARBA" id="ARBA00023157"/>
    </source>
</evidence>
<dbReference type="PANTHER" id="PTHR22977:SF5">
    <property type="entry name" value="COX ASSEMBLY MITOCHONDRIAL PROTEIN HOMOLOG"/>
    <property type="match status" value="1"/>
</dbReference>
<keyword evidence="3" id="KW-0496">Mitochondrion</keyword>
<evidence type="ECO:0000313" key="4">
    <source>
        <dbReference type="EMBL" id="KAJ8600686.1"/>
    </source>
</evidence>
<evidence type="ECO:0000256" key="1">
    <source>
        <dbReference type="ARBA" id="ARBA00007347"/>
    </source>
</evidence>
<dbReference type="Proteomes" id="UP001230188">
    <property type="component" value="Unassembled WGS sequence"/>
</dbReference>
<dbReference type="Pfam" id="PF08583">
    <property type="entry name" value="Cmc1"/>
    <property type="match status" value="1"/>
</dbReference>
<dbReference type="InterPro" id="IPR013892">
    <property type="entry name" value="Cyt_c_biogenesis_Cmc1-like"/>
</dbReference>
<dbReference type="AlphaFoldDB" id="A0AAD7U9B3"/>
<comment type="caution">
    <text evidence="4">The sequence shown here is derived from an EMBL/GenBank/DDBJ whole genome shotgun (WGS) entry which is preliminary data.</text>
</comment>
<comment type="similarity">
    <text evidence="1 3">Belongs to the CMC family.</text>
</comment>
<gene>
    <name evidence="4" type="ORF">CTAYLR_008315</name>
</gene>
<protein>
    <recommendedName>
        <fullName evidence="3">COX assembly mitochondrial protein</fullName>
    </recommendedName>
</protein>
<accession>A0AAD7U9B3</accession>
<evidence type="ECO:0000313" key="5">
    <source>
        <dbReference type="Proteomes" id="UP001230188"/>
    </source>
</evidence>
<keyword evidence="5" id="KW-1185">Reference proteome</keyword>
<sequence>MGDRDARLQWSKRAEYEARKELSAIALKKCDSHLKAFSDCAKANNLLVVFQCRKENREMNACLHQYTNDDAFEAYKIKRSAELETL</sequence>
<proteinExistence type="inferred from homology"/>
<comment type="subcellular location">
    <subcellularLocation>
        <location evidence="3">Mitochondrion</location>
    </subcellularLocation>
</comment>
<dbReference type="GO" id="GO:0005739">
    <property type="term" value="C:mitochondrion"/>
    <property type="evidence" value="ECO:0007669"/>
    <property type="project" value="UniProtKB-SubCell"/>
</dbReference>
<reference evidence="4" key="1">
    <citation type="submission" date="2023-01" db="EMBL/GenBank/DDBJ databases">
        <title>Metagenome sequencing of chrysophaentin producing Chrysophaeum taylorii.</title>
        <authorList>
            <person name="Davison J."/>
            <person name="Bewley C."/>
        </authorList>
    </citation>
    <scope>NUCLEOTIDE SEQUENCE</scope>
    <source>
        <strain evidence="4">NIES-1699</strain>
    </source>
</reference>
<dbReference type="PROSITE" id="PS51808">
    <property type="entry name" value="CHCH"/>
    <property type="match status" value="1"/>
</dbReference>
<dbReference type="PANTHER" id="PTHR22977">
    <property type="entry name" value="COX ASSEMBLY MITOCHONDRIAL PROTEIN"/>
    <property type="match status" value="1"/>
</dbReference>